<keyword evidence="3" id="KW-1003">Cell membrane</keyword>
<comment type="caution">
    <text evidence="9">The sequence shown here is derived from an EMBL/GenBank/DDBJ whole genome shotgun (WGS) entry which is preliminary data.</text>
</comment>
<gene>
    <name evidence="9" type="primary">ktrB_1</name>
    <name evidence="9" type="ORF">BFL37_09575</name>
</gene>
<evidence type="ECO:0000256" key="1">
    <source>
        <dbReference type="ARBA" id="ARBA00004651"/>
    </source>
</evidence>
<evidence type="ECO:0000256" key="7">
    <source>
        <dbReference type="ARBA" id="ARBA00023136"/>
    </source>
</evidence>
<feature type="transmembrane region" description="Helical" evidence="8">
    <location>
        <begin position="425"/>
        <end position="447"/>
    </location>
</feature>
<keyword evidence="7 8" id="KW-0472">Membrane</keyword>
<evidence type="ECO:0000256" key="4">
    <source>
        <dbReference type="ARBA" id="ARBA00022692"/>
    </source>
</evidence>
<evidence type="ECO:0000256" key="8">
    <source>
        <dbReference type="SAM" id="Phobius"/>
    </source>
</evidence>
<evidence type="ECO:0000313" key="9">
    <source>
        <dbReference type="EMBL" id="OUE24147.1"/>
    </source>
</evidence>
<feature type="transmembrane region" description="Helical" evidence="8">
    <location>
        <begin position="148"/>
        <end position="170"/>
    </location>
</feature>
<keyword evidence="4 8" id="KW-0812">Transmembrane</keyword>
<protein>
    <submittedName>
        <fullName evidence="9">Ktr system potassium uptake protein B</fullName>
    </submittedName>
</protein>
<keyword evidence="6" id="KW-0406">Ion transport</keyword>
<dbReference type="GO" id="GO:0005886">
    <property type="term" value="C:plasma membrane"/>
    <property type="evidence" value="ECO:0007669"/>
    <property type="project" value="UniProtKB-SubCell"/>
</dbReference>
<dbReference type="PANTHER" id="PTHR32024:SF1">
    <property type="entry name" value="KTR SYSTEM POTASSIUM UPTAKE PROTEIN B"/>
    <property type="match status" value="1"/>
</dbReference>
<keyword evidence="2" id="KW-0813">Transport</keyword>
<feature type="transmembrane region" description="Helical" evidence="8">
    <location>
        <begin position="31"/>
        <end position="51"/>
    </location>
</feature>
<dbReference type="Pfam" id="PF02386">
    <property type="entry name" value="TrkH"/>
    <property type="match status" value="1"/>
</dbReference>
<dbReference type="EMBL" id="MDJZ01000016">
    <property type="protein sequence ID" value="OUE24147.1"/>
    <property type="molecule type" value="Genomic_DNA"/>
</dbReference>
<dbReference type="GO" id="GO:0008324">
    <property type="term" value="F:monoatomic cation transmembrane transporter activity"/>
    <property type="evidence" value="ECO:0007669"/>
    <property type="project" value="InterPro"/>
</dbReference>
<keyword evidence="10" id="KW-1185">Reference proteome</keyword>
<dbReference type="PANTHER" id="PTHR32024">
    <property type="entry name" value="TRK SYSTEM POTASSIUM UPTAKE PROTEIN TRKG-RELATED"/>
    <property type="match status" value="1"/>
</dbReference>
<keyword evidence="5 8" id="KW-1133">Transmembrane helix</keyword>
<sequence length="464" mass="48196">MIGGRDTRADGSRGPFPVRLSSGSLLRRSPALVALGIFLLAVVVFAVLLSLPAATADGSRTPLVDAVFTAVSAMTVTGLVTVDTATHWSFLGQVVILAGVQVGGLGIVTIALLLSRAVTHKLGVRGRIMAQQGIGTDRLGEVQSLLKIVVLTTFGVEAVLAAALVPAFIVRDGDVLSGIWHGVFYAVSAFNNAGFVTHAGGLAQFGTDPFIIVPLMVGVFIGSLGFPVFLVLIAKRARFRAWNLHAKLTVTVTSGLLLLGAVLWTALEWSNAATIGDLPAGEKLVHGLFASTMMRSGGFAISDTAASNPVTLLATDALMFVGGGSASTAGGIKVTTIALLFLAIAAEGKGDKHVRVFRRTVPDAALRVAISVIFLGATLVLIATALIMTVSDAPLDRILFEVISAFATCGLSVGLSEELDPFGKYVLAALMFAGRVGPIGLASALAIRRRTLLYEYPEDRPVIG</sequence>
<evidence type="ECO:0000313" key="10">
    <source>
        <dbReference type="Proteomes" id="UP000195101"/>
    </source>
</evidence>
<reference evidence="9 10" key="1">
    <citation type="submission" date="2016-08" db="EMBL/GenBank/DDBJ databases">
        <title>Genome sequence of Clavibacter michiganensis spp strain CFBP8019.</title>
        <authorList>
            <person name="Thapa S.P."/>
            <person name="Coaker G."/>
            <person name="Jacques M.-A."/>
        </authorList>
    </citation>
    <scope>NUCLEOTIDE SEQUENCE [LARGE SCALE GENOMIC DNA]</scope>
    <source>
        <strain evidence="9">CFBP8019</strain>
    </source>
</reference>
<organism evidence="9 10">
    <name type="scientific">Clavibacter michiganensis</name>
    <dbReference type="NCBI Taxonomy" id="28447"/>
    <lineage>
        <taxon>Bacteria</taxon>
        <taxon>Bacillati</taxon>
        <taxon>Actinomycetota</taxon>
        <taxon>Actinomycetes</taxon>
        <taxon>Micrococcales</taxon>
        <taxon>Microbacteriaceae</taxon>
        <taxon>Clavibacter</taxon>
    </lineage>
</organism>
<dbReference type="GO" id="GO:0030001">
    <property type="term" value="P:metal ion transport"/>
    <property type="evidence" value="ECO:0007669"/>
    <property type="project" value="UniProtKB-ARBA"/>
</dbReference>
<proteinExistence type="predicted"/>
<feature type="transmembrane region" description="Helical" evidence="8">
    <location>
        <begin position="365"/>
        <end position="390"/>
    </location>
</feature>
<evidence type="ECO:0000256" key="6">
    <source>
        <dbReference type="ARBA" id="ARBA00023065"/>
    </source>
</evidence>
<dbReference type="InterPro" id="IPR003445">
    <property type="entry name" value="Cat_transpt"/>
</dbReference>
<name>A0A251YIU3_9MICO</name>
<comment type="subcellular location">
    <subcellularLocation>
        <location evidence="1">Cell membrane</location>
        <topology evidence="1">Multi-pass membrane protein</topology>
    </subcellularLocation>
</comment>
<feature type="transmembrane region" description="Helical" evidence="8">
    <location>
        <begin position="317"/>
        <end position="344"/>
    </location>
</feature>
<dbReference type="RefSeq" id="WP_241533940.1">
    <property type="nucleotide sequence ID" value="NZ_MDJZ01000016.1"/>
</dbReference>
<accession>A0A251YIU3</accession>
<dbReference type="Proteomes" id="UP000195101">
    <property type="component" value="Unassembled WGS sequence"/>
</dbReference>
<evidence type="ECO:0000256" key="5">
    <source>
        <dbReference type="ARBA" id="ARBA00022989"/>
    </source>
</evidence>
<dbReference type="AlphaFoldDB" id="A0A251YIU3"/>
<evidence type="ECO:0000256" key="3">
    <source>
        <dbReference type="ARBA" id="ARBA00022475"/>
    </source>
</evidence>
<evidence type="ECO:0000256" key="2">
    <source>
        <dbReference type="ARBA" id="ARBA00022448"/>
    </source>
</evidence>
<feature type="transmembrane region" description="Helical" evidence="8">
    <location>
        <begin position="211"/>
        <end position="234"/>
    </location>
</feature>
<feature type="transmembrane region" description="Helical" evidence="8">
    <location>
        <begin position="94"/>
        <end position="115"/>
    </location>
</feature>
<feature type="transmembrane region" description="Helical" evidence="8">
    <location>
        <begin position="63"/>
        <end position="82"/>
    </location>
</feature>
<feature type="transmembrane region" description="Helical" evidence="8">
    <location>
        <begin position="246"/>
        <end position="267"/>
    </location>
</feature>